<sequence length="114" mass="12841">MLFETGNTAISNTTPGTKMKFARRKRKASDFYFSSSPLSEYEEKIKLLATNSSSEISELPEGTDVIIGGIITDIKKSTTKKGDPMMYITLDDMEGAIKCIAFSKELKEYEHWQK</sequence>
<organism evidence="1 2">
    <name type="scientific">Kuenenia stuttgartiensis</name>
    <dbReference type="NCBI Taxonomy" id="174633"/>
    <lineage>
        <taxon>Bacteria</taxon>
        <taxon>Pseudomonadati</taxon>
        <taxon>Planctomycetota</taxon>
        <taxon>Candidatus Brocadiia</taxon>
        <taxon>Candidatus Brocadiales</taxon>
        <taxon>Candidatus Brocadiaceae</taxon>
        <taxon>Candidatus Kuenenia</taxon>
    </lineage>
</organism>
<dbReference type="CDD" id="cd04485">
    <property type="entry name" value="DnaE_OBF"/>
    <property type="match status" value="1"/>
</dbReference>
<proteinExistence type="predicted"/>
<accession>A0A2C9CEB5</accession>
<evidence type="ECO:0000313" key="1">
    <source>
        <dbReference type="EMBL" id="SOH04040.1"/>
    </source>
</evidence>
<dbReference type="EMBL" id="LT934425">
    <property type="protein sequence ID" value="SOH04040.1"/>
    <property type="molecule type" value="Genomic_DNA"/>
</dbReference>
<dbReference type="Proteomes" id="UP000221734">
    <property type="component" value="Chromosome Kuenenia_stuttgartiensis_MBR1"/>
</dbReference>
<dbReference type="GO" id="GO:0008408">
    <property type="term" value="F:3'-5' exonuclease activity"/>
    <property type="evidence" value="ECO:0007669"/>
    <property type="project" value="InterPro"/>
</dbReference>
<dbReference type="KEGG" id="kst:KSMBR1_1541"/>
<dbReference type="PANTHER" id="PTHR32294:SF0">
    <property type="entry name" value="DNA POLYMERASE III SUBUNIT ALPHA"/>
    <property type="match status" value="1"/>
</dbReference>
<reference evidence="2" key="1">
    <citation type="submission" date="2017-10" db="EMBL/GenBank/DDBJ databases">
        <authorList>
            <person name="Frank J."/>
        </authorList>
    </citation>
    <scope>NUCLEOTIDE SEQUENCE [LARGE SCALE GENOMIC DNA]</scope>
</reference>
<evidence type="ECO:0008006" key="3">
    <source>
        <dbReference type="Google" id="ProtNLM"/>
    </source>
</evidence>
<dbReference type="AlphaFoldDB" id="A0A2C9CEB5"/>
<dbReference type="InterPro" id="IPR004805">
    <property type="entry name" value="DnaE2/DnaE/PolC"/>
</dbReference>
<evidence type="ECO:0000313" key="2">
    <source>
        <dbReference type="Proteomes" id="UP000221734"/>
    </source>
</evidence>
<protein>
    <recommendedName>
        <fullName evidence="3">OB domain-containing protein</fullName>
    </recommendedName>
</protein>
<dbReference type="Gene3D" id="2.40.50.140">
    <property type="entry name" value="Nucleic acid-binding proteins"/>
    <property type="match status" value="1"/>
</dbReference>
<keyword evidence="2" id="KW-1185">Reference proteome</keyword>
<gene>
    <name evidence="1" type="primary">dnaE_5</name>
    <name evidence="1" type="ORF">KSMBR1_1541</name>
</gene>
<dbReference type="InterPro" id="IPR012340">
    <property type="entry name" value="NA-bd_OB-fold"/>
</dbReference>
<name>A0A2C9CEB5_KUEST</name>
<dbReference type="GO" id="GO:0006260">
    <property type="term" value="P:DNA replication"/>
    <property type="evidence" value="ECO:0007669"/>
    <property type="project" value="InterPro"/>
</dbReference>
<dbReference type="PANTHER" id="PTHR32294">
    <property type="entry name" value="DNA POLYMERASE III SUBUNIT ALPHA"/>
    <property type="match status" value="1"/>
</dbReference>
<dbReference type="RefSeq" id="WP_099324788.1">
    <property type="nucleotide sequence ID" value="NZ_LT934425.1"/>
</dbReference>